<dbReference type="AlphaFoldDB" id="A0A2A4T765"/>
<proteinExistence type="predicted"/>
<dbReference type="InterPro" id="IPR028098">
    <property type="entry name" value="Glyco_trans_4-like_N"/>
</dbReference>
<evidence type="ECO:0000259" key="2">
    <source>
        <dbReference type="Pfam" id="PF13439"/>
    </source>
</evidence>
<evidence type="ECO:0000259" key="1">
    <source>
        <dbReference type="Pfam" id="PF00534"/>
    </source>
</evidence>
<accession>A0A2A4T765</accession>
<dbReference type="GO" id="GO:0016757">
    <property type="term" value="F:glycosyltransferase activity"/>
    <property type="evidence" value="ECO:0007669"/>
    <property type="project" value="InterPro"/>
</dbReference>
<reference evidence="4" key="1">
    <citation type="submission" date="2017-08" db="EMBL/GenBank/DDBJ databases">
        <title>A dynamic microbial community with high functional redundancy inhabits the cold, oxic subseafloor aquifer.</title>
        <authorList>
            <person name="Tully B.J."/>
            <person name="Wheat C.G."/>
            <person name="Glazer B.T."/>
            <person name="Huber J.A."/>
        </authorList>
    </citation>
    <scope>NUCLEOTIDE SEQUENCE [LARGE SCALE GENOMIC DNA]</scope>
</reference>
<protein>
    <recommendedName>
        <fullName evidence="5">Glycosyltransferase family 1 protein</fullName>
    </recommendedName>
</protein>
<dbReference type="InterPro" id="IPR001296">
    <property type="entry name" value="Glyco_trans_1"/>
</dbReference>
<comment type="caution">
    <text evidence="3">The sequence shown here is derived from an EMBL/GenBank/DDBJ whole genome shotgun (WGS) entry which is preliminary data.</text>
</comment>
<feature type="domain" description="Glycosyltransferase subfamily 4-like N-terminal" evidence="2">
    <location>
        <begin position="16"/>
        <end position="192"/>
    </location>
</feature>
<evidence type="ECO:0008006" key="5">
    <source>
        <dbReference type="Google" id="ProtNLM"/>
    </source>
</evidence>
<dbReference type="PANTHER" id="PTHR45947:SF3">
    <property type="entry name" value="SULFOQUINOVOSYL TRANSFERASE SQD2"/>
    <property type="match status" value="1"/>
</dbReference>
<evidence type="ECO:0000313" key="3">
    <source>
        <dbReference type="EMBL" id="PCI29378.1"/>
    </source>
</evidence>
<name>A0A2A4T765_9DELT</name>
<dbReference type="PANTHER" id="PTHR45947">
    <property type="entry name" value="SULFOQUINOVOSYL TRANSFERASE SQD2"/>
    <property type="match status" value="1"/>
</dbReference>
<sequence length="391" mass="44009">MIKEMKVLRVIARLNVGGPAKHVSWLSSGLDQKGWENTLVYGEVEENESDMEFFAREMGVRMVKLKSMARSISIKDDLRCLFEIYKLIQKIKPNIVHTHTSKAGFLGRIAAITYNITHQRKIKIIHTFHGHTFQGYFSRPKERLFLLIERILGRFSDKIITISEQQYKEILETYKVGHPANHQIVKLGIDTSFANSLQRNSFRKDFKIAEDQKIFGIVGRIAPIKNHTLFLQSIADFNRIHTSKKTVFVIIGDGEPDLVAGLKKQTHDLGIDNLIFAGNQSNPSYFYGGIDFLVLTSLNEGTPVSILEAFACGIPVVSTNVGGVPDLIINNERGILIPSGDLKGLVNAYESLLVNDNTQIINQAKTYVVQNYSVTALVDSIDKMYRVLLND</sequence>
<dbReference type="EMBL" id="NVSR01000015">
    <property type="protein sequence ID" value="PCI29378.1"/>
    <property type="molecule type" value="Genomic_DNA"/>
</dbReference>
<gene>
    <name evidence="3" type="ORF">COB67_04285</name>
</gene>
<dbReference type="InterPro" id="IPR050194">
    <property type="entry name" value="Glycosyltransferase_grp1"/>
</dbReference>
<dbReference type="Proteomes" id="UP000218113">
    <property type="component" value="Unassembled WGS sequence"/>
</dbReference>
<dbReference type="SUPFAM" id="SSF53756">
    <property type="entry name" value="UDP-Glycosyltransferase/glycogen phosphorylase"/>
    <property type="match status" value="1"/>
</dbReference>
<organism evidence="3 4">
    <name type="scientific">SAR324 cluster bacterium</name>
    <dbReference type="NCBI Taxonomy" id="2024889"/>
    <lineage>
        <taxon>Bacteria</taxon>
        <taxon>Deltaproteobacteria</taxon>
        <taxon>SAR324 cluster</taxon>
    </lineage>
</organism>
<feature type="domain" description="Glycosyl transferase family 1" evidence="1">
    <location>
        <begin position="199"/>
        <end position="359"/>
    </location>
</feature>
<dbReference type="Pfam" id="PF13439">
    <property type="entry name" value="Glyco_transf_4"/>
    <property type="match status" value="1"/>
</dbReference>
<evidence type="ECO:0000313" key="4">
    <source>
        <dbReference type="Proteomes" id="UP000218113"/>
    </source>
</evidence>
<dbReference type="Gene3D" id="3.40.50.2000">
    <property type="entry name" value="Glycogen Phosphorylase B"/>
    <property type="match status" value="2"/>
</dbReference>
<dbReference type="Pfam" id="PF00534">
    <property type="entry name" value="Glycos_transf_1"/>
    <property type="match status" value="1"/>
</dbReference>